<proteinExistence type="predicted"/>
<protein>
    <submittedName>
        <fullName evidence="1">Uncharacterized protein</fullName>
    </submittedName>
</protein>
<sequence>MAAKYFPVLLNAGSRAISQLSALSGVCAGDIRSEESTWFDDGGVFGRVLALKGDDGERRPQRPRRGVAYSLFIDGLSSRMSTDSTH</sequence>
<evidence type="ECO:0000313" key="1">
    <source>
        <dbReference type="EMBL" id="MFC4489700.1"/>
    </source>
</evidence>
<accession>A0ABV8ZQW4</accession>
<keyword evidence="2" id="KW-1185">Reference proteome</keyword>
<dbReference type="Proteomes" id="UP001595999">
    <property type="component" value="Unassembled WGS sequence"/>
</dbReference>
<organism evidence="1 2">
    <name type="scientific">Chromobacterium aquaticum</name>
    <dbReference type="NCBI Taxonomy" id="467180"/>
    <lineage>
        <taxon>Bacteria</taxon>
        <taxon>Pseudomonadati</taxon>
        <taxon>Pseudomonadota</taxon>
        <taxon>Betaproteobacteria</taxon>
        <taxon>Neisseriales</taxon>
        <taxon>Chromobacteriaceae</taxon>
        <taxon>Chromobacterium</taxon>
    </lineage>
</organism>
<evidence type="ECO:0000313" key="2">
    <source>
        <dbReference type="Proteomes" id="UP001595999"/>
    </source>
</evidence>
<name>A0ABV8ZQW4_9NEIS</name>
<gene>
    <name evidence="1" type="ORF">ACFO0R_08695</name>
</gene>
<reference evidence="2" key="1">
    <citation type="journal article" date="2019" name="Int. J. Syst. Evol. Microbiol.">
        <title>The Global Catalogue of Microorganisms (GCM) 10K type strain sequencing project: providing services to taxonomists for standard genome sequencing and annotation.</title>
        <authorList>
            <consortium name="The Broad Institute Genomics Platform"/>
            <consortium name="The Broad Institute Genome Sequencing Center for Infectious Disease"/>
            <person name="Wu L."/>
            <person name="Ma J."/>
        </authorList>
    </citation>
    <scope>NUCLEOTIDE SEQUENCE [LARGE SCALE GENOMIC DNA]</scope>
    <source>
        <strain evidence="2">CGMCC 4.7608</strain>
    </source>
</reference>
<comment type="caution">
    <text evidence="1">The sequence shown here is derived from an EMBL/GenBank/DDBJ whole genome shotgun (WGS) entry which is preliminary data.</text>
</comment>
<dbReference type="RefSeq" id="WP_231461714.1">
    <property type="nucleotide sequence ID" value="NZ_JAJOHW010000043.1"/>
</dbReference>
<dbReference type="EMBL" id="JBHSEK010000004">
    <property type="protein sequence ID" value="MFC4489700.1"/>
    <property type="molecule type" value="Genomic_DNA"/>
</dbReference>